<name>A0A1I5WN53_9LACT</name>
<evidence type="ECO:0000313" key="1">
    <source>
        <dbReference type="EMBL" id="SFQ20816.1"/>
    </source>
</evidence>
<reference evidence="1 2" key="1">
    <citation type="submission" date="2016-10" db="EMBL/GenBank/DDBJ databases">
        <authorList>
            <person name="de Groot N.N."/>
        </authorList>
    </citation>
    <scope>NUCLEOTIDE SEQUENCE [LARGE SCALE GENOMIC DNA]</scope>
    <source>
        <strain evidence="1 2">DSM 20581</strain>
    </source>
</reference>
<dbReference type="AlphaFoldDB" id="A0A1I5WN53"/>
<keyword evidence="2" id="KW-1185">Reference proteome</keyword>
<dbReference type="Proteomes" id="UP000199136">
    <property type="component" value="Unassembled WGS sequence"/>
</dbReference>
<proteinExistence type="predicted"/>
<dbReference type="OrthoDB" id="2181379at2"/>
<dbReference type="EMBL" id="FOXW01000003">
    <property type="protein sequence ID" value="SFQ20816.1"/>
    <property type="molecule type" value="Genomic_DNA"/>
</dbReference>
<dbReference type="STRING" id="82801.SAMN04488506_0966"/>
<dbReference type="RefSeq" id="WP_092480019.1">
    <property type="nucleotide sequence ID" value="NZ_FOXW01000003.1"/>
</dbReference>
<protein>
    <submittedName>
        <fullName evidence="1">Uncharacterized protein</fullName>
    </submittedName>
</protein>
<sequence>MKRNINRNIKGNKYKNLINQLSESAVTFSFVTREDIGISDNSIRIIERLTDYLVNSYPTNAWLTNEVIDSPIIGHIYFYKLNSETKNILLEVSNSLFEWGDDAISDLPEDIAFYDKEEKPLLYVNGHENYAVIEALSLKDYLKIVLL</sequence>
<evidence type="ECO:0000313" key="2">
    <source>
        <dbReference type="Proteomes" id="UP000199136"/>
    </source>
</evidence>
<gene>
    <name evidence="1" type="ORF">SAMN04488506_0966</name>
</gene>
<accession>A0A1I5WN53</accession>
<organism evidence="1 2">
    <name type="scientific">Desemzia incerta</name>
    <dbReference type="NCBI Taxonomy" id="82801"/>
    <lineage>
        <taxon>Bacteria</taxon>
        <taxon>Bacillati</taxon>
        <taxon>Bacillota</taxon>
        <taxon>Bacilli</taxon>
        <taxon>Lactobacillales</taxon>
        <taxon>Carnobacteriaceae</taxon>
        <taxon>Desemzia</taxon>
    </lineage>
</organism>